<gene>
    <name evidence="1" type="ORF">NQ315_002558</name>
</gene>
<protein>
    <recommendedName>
        <fullName evidence="3">DDE-1 domain-containing protein</fullName>
    </recommendedName>
</protein>
<accession>A0AAV8VFN5</accession>
<evidence type="ECO:0008006" key="3">
    <source>
        <dbReference type="Google" id="ProtNLM"/>
    </source>
</evidence>
<proteinExistence type="predicted"/>
<dbReference type="Proteomes" id="UP001159042">
    <property type="component" value="Unassembled WGS sequence"/>
</dbReference>
<dbReference type="AlphaFoldDB" id="A0AAV8VFN5"/>
<feature type="non-terminal residue" evidence="1">
    <location>
        <position position="1"/>
    </location>
</feature>
<reference evidence="1 2" key="1">
    <citation type="journal article" date="2023" name="Insect Mol. Biol.">
        <title>Genome sequencing provides insights into the evolution of gene families encoding plant cell wall-degrading enzymes in longhorned beetles.</title>
        <authorList>
            <person name="Shin N.R."/>
            <person name="Okamura Y."/>
            <person name="Kirsch R."/>
            <person name="Pauchet Y."/>
        </authorList>
    </citation>
    <scope>NUCLEOTIDE SEQUENCE [LARGE SCALE GENOMIC DNA]</scope>
    <source>
        <strain evidence="1">EAD_L_NR</strain>
    </source>
</reference>
<evidence type="ECO:0000313" key="1">
    <source>
        <dbReference type="EMBL" id="KAJ8912800.1"/>
    </source>
</evidence>
<evidence type="ECO:0000313" key="2">
    <source>
        <dbReference type="Proteomes" id="UP001159042"/>
    </source>
</evidence>
<keyword evidence="2" id="KW-1185">Reference proteome</keyword>
<dbReference type="EMBL" id="JANEYG010000112">
    <property type="protein sequence ID" value="KAJ8912800.1"/>
    <property type="molecule type" value="Genomic_DNA"/>
</dbReference>
<organism evidence="1 2">
    <name type="scientific">Exocentrus adspersus</name>
    <dbReference type="NCBI Taxonomy" id="1586481"/>
    <lineage>
        <taxon>Eukaryota</taxon>
        <taxon>Metazoa</taxon>
        <taxon>Ecdysozoa</taxon>
        <taxon>Arthropoda</taxon>
        <taxon>Hexapoda</taxon>
        <taxon>Insecta</taxon>
        <taxon>Pterygota</taxon>
        <taxon>Neoptera</taxon>
        <taxon>Endopterygota</taxon>
        <taxon>Coleoptera</taxon>
        <taxon>Polyphaga</taxon>
        <taxon>Cucujiformia</taxon>
        <taxon>Chrysomeloidea</taxon>
        <taxon>Cerambycidae</taxon>
        <taxon>Lamiinae</taxon>
        <taxon>Acanthocinini</taxon>
        <taxon>Exocentrus</taxon>
    </lineage>
</organism>
<name>A0AAV8VFN5_9CUCU</name>
<comment type="caution">
    <text evidence="1">The sequence shown here is derived from an EMBL/GenBank/DDBJ whole genome shotgun (WGS) entry which is preliminary data.</text>
</comment>
<sequence length="188" mass="21530">LSSRLCGNIKHARAQVNSDMIKDYFSELEKSLDNVPPEAIINYDGTNMSNDSGRQKKSMKIHGYPQKSTDIHPQKSKWVYTEIHQLFTPRVIVKRGARHCERYMDSCKTSVSVMMAGTASGHLLPPYVVTLFEDWFFKIALLYFRRIDGPKVLIGDNLSSHLSVQVINACREHNIRFILLPPNSTQEY</sequence>